<evidence type="ECO:0000313" key="1">
    <source>
        <dbReference type="EMBL" id="MFC3853181.1"/>
    </source>
</evidence>
<evidence type="ECO:0000313" key="2">
    <source>
        <dbReference type="Proteomes" id="UP001595617"/>
    </source>
</evidence>
<gene>
    <name evidence="1" type="ORF">ACFOOG_10090</name>
</gene>
<accession>A0ABV7ZY98</accession>
<name>A0ABV7ZY98_9GAMM</name>
<organism evidence="1 2">
    <name type="scientific">Saccharospirillum mangrovi</name>
    <dbReference type="NCBI Taxonomy" id="2161747"/>
    <lineage>
        <taxon>Bacteria</taxon>
        <taxon>Pseudomonadati</taxon>
        <taxon>Pseudomonadota</taxon>
        <taxon>Gammaproteobacteria</taxon>
        <taxon>Oceanospirillales</taxon>
        <taxon>Saccharospirillaceae</taxon>
        <taxon>Saccharospirillum</taxon>
    </lineage>
</organism>
<comment type="caution">
    <text evidence="1">The sequence shown here is derived from an EMBL/GenBank/DDBJ whole genome shotgun (WGS) entry which is preliminary data.</text>
</comment>
<protein>
    <recommendedName>
        <fullName evidence="3">Exostosin GT47 domain-containing protein</fullName>
    </recommendedName>
</protein>
<dbReference type="RefSeq" id="WP_380696092.1">
    <property type="nucleotide sequence ID" value="NZ_JBHRYR010000003.1"/>
</dbReference>
<evidence type="ECO:0008006" key="3">
    <source>
        <dbReference type="Google" id="ProtNLM"/>
    </source>
</evidence>
<dbReference type="Proteomes" id="UP001595617">
    <property type="component" value="Unassembled WGS sequence"/>
</dbReference>
<dbReference type="EMBL" id="JBHRYR010000003">
    <property type="protein sequence ID" value="MFC3853181.1"/>
    <property type="molecule type" value="Genomic_DNA"/>
</dbReference>
<sequence length="387" mass="43994">MRILLKRLGRWLDKTWRTHRPVLLPTFYRAYRDLKQRAVPIPKGAQLLIVFDLRNNRVDGPQGRRFYNLATMWIKAGYHPVFIDRQRFLANPRANFKARVFKHHFSLINDLSDLAPYIKQSVVLTDQSVAAHPFRQQALAIMEISLAVGPPQQGDEHAWPFPMFPIIYDEHLDDSLDSARANDRLWTFFFGGRSSGHSYDKGWVSSIYSKVPRNRYLALVEYALEQEHIPLTQPKGGDNWQAPPQPNALFIRNEQCKIPLTQWLPTIASARFFLACPGVRYPMSHNAIEALAVGTVPILEYPEDFFPTLEDGKNCLTFSGEQGLLTTIQRAAHMTHDEWLSLSAGAQAYYDSYLAPKAATQGFLSAAKEGKTVLRLVPYLKEGGGLV</sequence>
<proteinExistence type="predicted"/>
<keyword evidence="2" id="KW-1185">Reference proteome</keyword>
<reference evidence="2" key="1">
    <citation type="journal article" date="2019" name="Int. J. Syst. Evol. Microbiol.">
        <title>The Global Catalogue of Microorganisms (GCM) 10K type strain sequencing project: providing services to taxonomists for standard genome sequencing and annotation.</title>
        <authorList>
            <consortium name="The Broad Institute Genomics Platform"/>
            <consortium name="The Broad Institute Genome Sequencing Center for Infectious Disease"/>
            <person name="Wu L."/>
            <person name="Ma J."/>
        </authorList>
    </citation>
    <scope>NUCLEOTIDE SEQUENCE [LARGE SCALE GENOMIC DNA]</scope>
    <source>
        <strain evidence="2">IBRC 10765</strain>
    </source>
</reference>